<dbReference type="AlphaFoldDB" id="A0AAE0NTH9"/>
<dbReference type="SUPFAM" id="SSF144083">
    <property type="entry name" value="Magnesium transport protein CorA, transmembrane region"/>
    <property type="match status" value="1"/>
</dbReference>
<evidence type="ECO:0000313" key="6">
    <source>
        <dbReference type="EMBL" id="KAK3387391.1"/>
    </source>
</evidence>
<keyword evidence="4 5" id="KW-0472">Membrane</keyword>
<comment type="caution">
    <text evidence="6">The sequence shown here is derived from an EMBL/GenBank/DDBJ whole genome shotgun (WGS) entry which is preliminary data.</text>
</comment>
<evidence type="ECO:0000256" key="1">
    <source>
        <dbReference type="ARBA" id="ARBA00004141"/>
    </source>
</evidence>
<dbReference type="InterPro" id="IPR002523">
    <property type="entry name" value="MgTranspt_CorA/ZnTranspt_ZntB"/>
</dbReference>
<evidence type="ECO:0000313" key="7">
    <source>
        <dbReference type="Proteomes" id="UP001285441"/>
    </source>
</evidence>
<dbReference type="Gene3D" id="1.20.58.340">
    <property type="entry name" value="Magnesium transport protein CorA, transmembrane region"/>
    <property type="match status" value="1"/>
</dbReference>
<dbReference type="GO" id="GO:0016020">
    <property type="term" value="C:membrane"/>
    <property type="evidence" value="ECO:0007669"/>
    <property type="project" value="UniProtKB-SubCell"/>
</dbReference>
<gene>
    <name evidence="6" type="ORF">B0H63DRAFT_541688</name>
</gene>
<comment type="subcellular location">
    <subcellularLocation>
        <location evidence="1">Membrane</location>
        <topology evidence="1">Multi-pass membrane protein</topology>
    </subcellularLocation>
</comment>
<evidence type="ECO:0000256" key="2">
    <source>
        <dbReference type="ARBA" id="ARBA00022692"/>
    </source>
</evidence>
<sequence>MALASAFIIQTPSYTKWFWSLFMLSCKELGRHGGLMLLNNSIDISKILKAVRIGSKDSRDPYRSLLLLGLFEDHVRARSERYCRVLAEIEDVDIQILKELEALEGPNQGKDDSNYVGLSMKPHKARGEIAELERRRDFEESFGKELESDVIDDRRLEERVHMLRGISKGHDSDASSLPQRMDSQTGMVSFMNDKAQPNVFLQYYSQRDARIQKRDANIQVGLAVEAVRDSRAMKKLSVLTILFLPGAFIATLFSTNMIVFRDETEEIWVYVVIVVPLTALLMVCWLL</sequence>
<organism evidence="6 7">
    <name type="scientific">Podospora didyma</name>
    <dbReference type="NCBI Taxonomy" id="330526"/>
    <lineage>
        <taxon>Eukaryota</taxon>
        <taxon>Fungi</taxon>
        <taxon>Dikarya</taxon>
        <taxon>Ascomycota</taxon>
        <taxon>Pezizomycotina</taxon>
        <taxon>Sordariomycetes</taxon>
        <taxon>Sordariomycetidae</taxon>
        <taxon>Sordariales</taxon>
        <taxon>Podosporaceae</taxon>
        <taxon>Podospora</taxon>
    </lineage>
</organism>
<dbReference type="Pfam" id="PF01544">
    <property type="entry name" value="CorA"/>
    <property type="match status" value="1"/>
</dbReference>
<keyword evidence="2 5" id="KW-0812">Transmembrane</keyword>
<feature type="transmembrane region" description="Helical" evidence="5">
    <location>
        <begin position="267"/>
        <end position="286"/>
    </location>
</feature>
<keyword evidence="3 5" id="KW-1133">Transmembrane helix</keyword>
<name>A0AAE0NTH9_9PEZI</name>
<dbReference type="GO" id="GO:0046873">
    <property type="term" value="F:metal ion transmembrane transporter activity"/>
    <property type="evidence" value="ECO:0007669"/>
    <property type="project" value="InterPro"/>
</dbReference>
<evidence type="ECO:0000256" key="4">
    <source>
        <dbReference type="ARBA" id="ARBA00023136"/>
    </source>
</evidence>
<evidence type="ECO:0000256" key="5">
    <source>
        <dbReference type="SAM" id="Phobius"/>
    </source>
</evidence>
<evidence type="ECO:0000256" key="3">
    <source>
        <dbReference type="ARBA" id="ARBA00022989"/>
    </source>
</evidence>
<reference evidence="6" key="2">
    <citation type="submission" date="2023-06" db="EMBL/GenBank/DDBJ databases">
        <authorList>
            <consortium name="Lawrence Berkeley National Laboratory"/>
            <person name="Haridas S."/>
            <person name="Hensen N."/>
            <person name="Bonometti L."/>
            <person name="Westerberg I."/>
            <person name="Brannstrom I.O."/>
            <person name="Guillou S."/>
            <person name="Cros-Aarteil S."/>
            <person name="Calhoun S."/>
            <person name="Kuo A."/>
            <person name="Mondo S."/>
            <person name="Pangilinan J."/>
            <person name="Riley R."/>
            <person name="LaButti K."/>
            <person name="Andreopoulos B."/>
            <person name="Lipzen A."/>
            <person name="Chen C."/>
            <person name="Yanf M."/>
            <person name="Daum C."/>
            <person name="Ng V."/>
            <person name="Clum A."/>
            <person name="Steindorff A."/>
            <person name="Ohm R."/>
            <person name="Martin F."/>
            <person name="Silar P."/>
            <person name="Natvig D."/>
            <person name="Lalanne C."/>
            <person name="Gautier V."/>
            <person name="Ament-velasquez S.L."/>
            <person name="Kruys A."/>
            <person name="Hutchinson M.I."/>
            <person name="Powell A.J."/>
            <person name="Barry K."/>
            <person name="Miller A.N."/>
            <person name="Grigoriev I.V."/>
            <person name="Debuchy R."/>
            <person name="Gladieux P."/>
            <person name="Thoren M.H."/>
            <person name="Johannesson H."/>
        </authorList>
    </citation>
    <scope>NUCLEOTIDE SEQUENCE</scope>
    <source>
        <strain evidence="6">CBS 232.78</strain>
    </source>
</reference>
<proteinExistence type="predicted"/>
<reference evidence="6" key="1">
    <citation type="journal article" date="2023" name="Mol. Phylogenet. Evol.">
        <title>Genome-scale phylogeny and comparative genomics of the fungal order Sordariales.</title>
        <authorList>
            <person name="Hensen N."/>
            <person name="Bonometti L."/>
            <person name="Westerberg I."/>
            <person name="Brannstrom I.O."/>
            <person name="Guillou S."/>
            <person name="Cros-Aarteil S."/>
            <person name="Calhoun S."/>
            <person name="Haridas S."/>
            <person name="Kuo A."/>
            <person name="Mondo S."/>
            <person name="Pangilinan J."/>
            <person name="Riley R."/>
            <person name="LaButti K."/>
            <person name="Andreopoulos B."/>
            <person name="Lipzen A."/>
            <person name="Chen C."/>
            <person name="Yan M."/>
            <person name="Daum C."/>
            <person name="Ng V."/>
            <person name="Clum A."/>
            <person name="Steindorff A."/>
            <person name="Ohm R.A."/>
            <person name="Martin F."/>
            <person name="Silar P."/>
            <person name="Natvig D.O."/>
            <person name="Lalanne C."/>
            <person name="Gautier V."/>
            <person name="Ament-Velasquez S.L."/>
            <person name="Kruys A."/>
            <person name="Hutchinson M.I."/>
            <person name="Powell A.J."/>
            <person name="Barry K."/>
            <person name="Miller A.N."/>
            <person name="Grigoriev I.V."/>
            <person name="Debuchy R."/>
            <person name="Gladieux P."/>
            <person name="Hiltunen Thoren M."/>
            <person name="Johannesson H."/>
        </authorList>
    </citation>
    <scope>NUCLEOTIDE SEQUENCE</scope>
    <source>
        <strain evidence="6">CBS 232.78</strain>
    </source>
</reference>
<feature type="transmembrane region" description="Helical" evidence="5">
    <location>
        <begin position="236"/>
        <end position="255"/>
    </location>
</feature>
<dbReference type="EMBL" id="JAULSW010000003">
    <property type="protein sequence ID" value="KAK3387391.1"/>
    <property type="molecule type" value="Genomic_DNA"/>
</dbReference>
<keyword evidence="7" id="KW-1185">Reference proteome</keyword>
<protein>
    <submittedName>
        <fullName evidence="6">Uncharacterized protein</fullName>
    </submittedName>
</protein>
<dbReference type="Proteomes" id="UP001285441">
    <property type="component" value="Unassembled WGS sequence"/>
</dbReference>
<dbReference type="InterPro" id="IPR045863">
    <property type="entry name" value="CorA_TM1_TM2"/>
</dbReference>
<accession>A0AAE0NTH9</accession>